<gene>
    <name evidence="1" type="ORF">AZOBR_200090</name>
</gene>
<dbReference type="KEGG" id="abs:AZOBR_200090"/>
<dbReference type="EMBL" id="HE577327">
    <property type="protein sequence ID" value="CCC99385.1"/>
    <property type="molecule type" value="Genomic_DNA"/>
</dbReference>
<evidence type="ECO:0000313" key="2">
    <source>
        <dbReference type="Proteomes" id="UP000007319"/>
    </source>
</evidence>
<sequence>MARPCPPNGLARAAWFRETAAEVEETDPKQAIYCRGIADQIERREFGALPLLRLMDNQHPSQS</sequence>
<protein>
    <submittedName>
        <fullName evidence="1">Uncharacterized protein</fullName>
    </submittedName>
</protein>
<organism evidence="1 2">
    <name type="scientific">Azospirillum baldaniorum</name>
    <dbReference type="NCBI Taxonomy" id="1064539"/>
    <lineage>
        <taxon>Bacteria</taxon>
        <taxon>Pseudomonadati</taxon>
        <taxon>Pseudomonadota</taxon>
        <taxon>Alphaproteobacteria</taxon>
        <taxon>Rhodospirillales</taxon>
        <taxon>Azospirillaceae</taxon>
        <taxon>Azospirillum</taxon>
    </lineage>
</organism>
<name>A0A9P1JTB1_9PROT</name>
<dbReference type="RefSeq" id="WP_014241558.1">
    <property type="nucleotide sequence ID" value="NC_016617.1"/>
</dbReference>
<keyword evidence="2" id="KW-1185">Reference proteome</keyword>
<proteinExistence type="predicted"/>
<evidence type="ECO:0000313" key="1">
    <source>
        <dbReference type="EMBL" id="CCC99385.1"/>
    </source>
</evidence>
<reference evidence="1 2" key="1">
    <citation type="journal article" date="2011" name="PLoS Genet.">
        <title>Azospirillum genomes reveal transition of bacteria from aquatic to terrestrial environments.</title>
        <authorList>
            <person name="Wisniewski-Dye F."/>
            <person name="Borziak K."/>
            <person name="Khalsa-Moyers G."/>
            <person name="Alexandre G."/>
            <person name="Sukharnikov L.O."/>
            <person name="Wuichet K."/>
            <person name="Hurst G.B."/>
            <person name="McDonald W.H."/>
            <person name="Robertson J.S."/>
            <person name="Barbe V."/>
            <person name="Calteau A."/>
            <person name="Rouy Z."/>
            <person name="Mangenot S."/>
            <person name="Prigent-Combaret C."/>
            <person name="Normand P."/>
            <person name="Boyer M."/>
            <person name="Siguier P."/>
            <person name="Dessaux Y."/>
            <person name="Elmerich C."/>
            <person name="Condemine G."/>
            <person name="Krishnen G."/>
            <person name="Kennedy I."/>
            <person name="Paterson A.H."/>
            <person name="Gonzalez V."/>
            <person name="Mavingui P."/>
            <person name="Zhulin I.B."/>
        </authorList>
    </citation>
    <scope>NUCLEOTIDE SEQUENCE [LARGE SCALE GENOMIC DNA]</scope>
    <source>
        <strain evidence="1 2">Sp245</strain>
    </source>
</reference>
<dbReference type="Proteomes" id="UP000007319">
    <property type="component" value="Chromosome"/>
</dbReference>
<dbReference type="AlphaFoldDB" id="A0A9P1JTB1"/>
<accession>A0A9P1JTB1</accession>